<evidence type="ECO:0000259" key="1">
    <source>
        <dbReference type="PROSITE" id="PS51186"/>
    </source>
</evidence>
<dbReference type="STRING" id="1121321.SAMN04488530_10627"/>
<dbReference type="PANTHER" id="PTHR37817">
    <property type="entry name" value="N-ACETYLTRANSFERASE EIS"/>
    <property type="match status" value="1"/>
</dbReference>
<dbReference type="InterPro" id="IPR025559">
    <property type="entry name" value="Eis_dom"/>
</dbReference>
<dbReference type="Pfam" id="PF13530">
    <property type="entry name" value="SCP2_2"/>
    <property type="match status" value="1"/>
</dbReference>
<dbReference type="SUPFAM" id="SSF55729">
    <property type="entry name" value="Acyl-CoA N-acyltransferases (Nat)"/>
    <property type="match status" value="1"/>
</dbReference>
<dbReference type="PANTHER" id="PTHR37817:SF1">
    <property type="entry name" value="N-ACETYLTRANSFERASE EIS"/>
    <property type="match status" value="1"/>
</dbReference>
<dbReference type="Pfam" id="PF13527">
    <property type="entry name" value="Acetyltransf_9"/>
    <property type="match status" value="1"/>
</dbReference>
<dbReference type="Proteomes" id="UP000243255">
    <property type="component" value="Unassembled WGS sequence"/>
</dbReference>
<feature type="domain" description="N-acetyltransferase" evidence="1">
    <location>
        <begin position="1"/>
        <end position="153"/>
    </location>
</feature>
<dbReference type="GO" id="GO:0034069">
    <property type="term" value="F:aminoglycoside N-acetyltransferase activity"/>
    <property type="evidence" value="ECO:0007669"/>
    <property type="project" value="TreeGrafter"/>
</dbReference>
<reference evidence="3" key="1">
    <citation type="submission" date="2016-11" db="EMBL/GenBank/DDBJ databases">
        <authorList>
            <person name="Varghese N."/>
            <person name="Submissions S."/>
        </authorList>
    </citation>
    <scope>NUCLEOTIDE SEQUENCE [LARGE SCALE GENOMIC DNA]</scope>
    <source>
        <strain evidence="3">DSM 2635</strain>
    </source>
</reference>
<keyword evidence="3" id="KW-1185">Reference proteome</keyword>
<accession>A0A1M5M501</accession>
<dbReference type="Pfam" id="PF17668">
    <property type="entry name" value="Acetyltransf_17"/>
    <property type="match status" value="1"/>
</dbReference>
<dbReference type="OrthoDB" id="9768284at2"/>
<organism evidence="2 3">
    <name type="scientific">Asaccharospora irregularis DSM 2635</name>
    <dbReference type="NCBI Taxonomy" id="1121321"/>
    <lineage>
        <taxon>Bacteria</taxon>
        <taxon>Bacillati</taxon>
        <taxon>Bacillota</taxon>
        <taxon>Clostridia</taxon>
        <taxon>Peptostreptococcales</taxon>
        <taxon>Peptostreptococcaceae</taxon>
        <taxon>Asaccharospora</taxon>
    </lineage>
</organism>
<evidence type="ECO:0000313" key="3">
    <source>
        <dbReference type="Proteomes" id="UP000243255"/>
    </source>
</evidence>
<dbReference type="InterPro" id="IPR036527">
    <property type="entry name" value="SCP2_sterol-bd_dom_sf"/>
</dbReference>
<dbReference type="EMBL" id="FQWX01000006">
    <property type="protein sequence ID" value="SHG71989.1"/>
    <property type="molecule type" value="Genomic_DNA"/>
</dbReference>
<evidence type="ECO:0000313" key="2">
    <source>
        <dbReference type="EMBL" id="SHG71989.1"/>
    </source>
</evidence>
<dbReference type="AlphaFoldDB" id="A0A1M5M501"/>
<dbReference type="InterPro" id="IPR051554">
    <property type="entry name" value="Acetyltransferase_Eis"/>
</dbReference>
<dbReference type="PROSITE" id="PS51186">
    <property type="entry name" value="GNAT"/>
    <property type="match status" value="1"/>
</dbReference>
<gene>
    <name evidence="2" type="ORF">SAMN04488530_10627</name>
</gene>
<dbReference type="Gene3D" id="3.40.630.30">
    <property type="match status" value="2"/>
</dbReference>
<dbReference type="RefSeq" id="WP_073124558.1">
    <property type="nucleotide sequence ID" value="NZ_BAABCH010000022.1"/>
</dbReference>
<name>A0A1M5M501_9FIRM</name>
<dbReference type="GO" id="GO:0030649">
    <property type="term" value="P:aminoglycoside antibiotic catabolic process"/>
    <property type="evidence" value="ECO:0007669"/>
    <property type="project" value="TreeGrafter"/>
</dbReference>
<dbReference type="InterPro" id="IPR016181">
    <property type="entry name" value="Acyl_CoA_acyltransferase"/>
</dbReference>
<dbReference type="InterPro" id="IPR000182">
    <property type="entry name" value="GNAT_dom"/>
</dbReference>
<dbReference type="InterPro" id="IPR041380">
    <property type="entry name" value="Acetyltransf_17"/>
</dbReference>
<dbReference type="Gene3D" id="3.30.1050.10">
    <property type="entry name" value="SCP2 sterol-binding domain"/>
    <property type="match status" value="1"/>
</dbReference>
<proteinExistence type="predicted"/>
<keyword evidence="2" id="KW-0808">Transferase</keyword>
<protein>
    <submittedName>
        <fullName evidence="2">Predicted acetyltransferase</fullName>
    </submittedName>
</protein>
<sequence length="388" mass="45802">MKIRYAKEKDTKTIKEIWKYCFNDTPVFMDYYFKHKYSRGNTVVVNEDDEIVSSLQLNQYKINLNNKVYDTSYVVGVSTFPEVRGRGYMKHIMEFTLEELYKKGQLVSILMPIDYRLYRRYGYEHCYDQLEYNIDINDLGKLKISGRMHKVNDSHIGSLIDIHNEFLKNVNGNVLRDEEYYKVLFEEIKSEGGHIYIHEDKGYEGYIIYFLNGDNMFVRELYYKNMNSLKSMMKFIYNHNTQLKTVTITSPLDDKIRFTLENPKTTDVKIKPFMMGRIINLKGYLESLDVPKELNASINICIEDNFINENDGVFKIEIRDGKVLVNKVEGKSDISFNINTFTQLAFSYIDIEEALFLNNICIDDIKQDVIDLLKSIFTKKVNYINEYV</sequence>
<dbReference type="SUPFAM" id="SSF55718">
    <property type="entry name" value="SCP-like"/>
    <property type="match status" value="1"/>
</dbReference>